<name>A0A0F6YLC4_9BACT</name>
<dbReference type="AlphaFoldDB" id="A0A0F6YLC4"/>
<evidence type="ECO:0000313" key="3">
    <source>
        <dbReference type="Proteomes" id="UP000034883"/>
    </source>
</evidence>
<keyword evidence="3" id="KW-1185">Reference proteome</keyword>
<reference evidence="2 3" key="1">
    <citation type="submission" date="2015-03" db="EMBL/GenBank/DDBJ databases">
        <title>Genome assembly of Sandaracinus amylolyticus DSM 53668.</title>
        <authorList>
            <person name="Sharma G."/>
            <person name="Subramanian S."/>
        </authorList>
    </citation>
    <scope>NUCLEOTIDE SEQUENCE [LARGE SCALE GENOMIC DNA]</scope>
    <source>
        <strain evidence="2 3">DSM 53668</strain>
    </source>
</reference>
<dbReference type="InterPro" id="IPR011990">
    <property type="entry name" value="TPR-like_helical_dom_sf"/>
</dbReference>
<dbReference type="Proteomes" id="UP000034883">
    <property type="component" value="Chromosome"/>
</dbReference>
<protein>
    <submittedName>
        <fullName evidence="2">TPR domain protein, putative component of TonB system</fullName>
    </submittedName>
</protein>
<sequence>MVRLARTCSLALVLASSLAACGPRGGYPIERTIGGERRLGVFVGPHSYEHFVRGELAREAGDLRAAADHYELARAGAIDDPLVIARLADVRDQLGDRDAAERALDEGDRLDPRSEAIAMARGAIAERHGELAEAVDAYARAVESGEGSEEPVIALSRVLRESGAGERADAVLERYLAEHEGGVGAARARLSLAMARGDAATAGLAALELARRSPQHRDEVSRAAEQALEAGHPILAYRLLALMPEGSVSRALRLRVLIAADARAEIEALLASWTPERPDEMLEVARAWLVLGEPENAAELAETALASGSGADARVVLARARLAQGRLGDAATIAAAVPAGASAYEEARAIVADAITQGGLPALADELREGR</sequence>
<dbReference type="EMBL" id="CP011125">
    <property type="protein sequence ID" value="AKF10220.1"/>
    <property type="molecule type" value="Genomic_DNA"/>
</dbReference>
<accession>A0A0F6YLC4</accession>
<organism evidence="2 3">
    <name type="scientific">Sandaracinus amylolyticus</name>
    <dbReference type="NCBI Taxonomy" id="927083"/>
    <lineage>
        <taxon>Bacteria</taxon>
        <taxon>Pseudomonadati</taxon>
        <taxon>Myxococcota</taxon>
        <taxon>Polyangia</taxon>
        <taxon>Polyangiales</taxon>
        <taxon>Sandaracinaceae</taxon>
        <taxon>Sandaracinus</taxon>
    </lineage>
</organism>
<keyword evidence="1" id="KW-0732">Signal</keyword>
<dbReference type="KEGG" id="samy:DB32_007369"/>
<dbReference type="SUPFAM" id="SSF48452">
    <property type="entry name" value="TPR-like"/>
    <property type="match status" value="1"/>
</dbReference>
<feature type="signal peptide" evidence="1">
    <location>
        <begin position="1"/>
        <end position="19"/>
    </location>
</feature>
<dbReference type="Pfam" id="PF13432">
    <property type="entry name" value="TPR_16"/>
    <property type="match status" value="2"/>
</dbReference>
<gene>
    <name evidence="2" type="ORF">DB32_007369</name>
</gene>
<evidence type="ECO:0000256" key="1">
    <source>
        <dbReference type="SAM" id="SignalP"/>
    </source>
</evidence>
<dbReference type="Gene3D" id="1.25.40.10">
    <property type="entry name" value="Tetratricopeptide repeat domain"/>
    <property type="match status" value="1"/>
</dbReference>
<evidence type="ECO:0000313" key="2">
    <source>
        <dbReference type="EMBL" id="AKF10220.1"/>
    </source>
</evidence>
<dbReference type="PROSITE" id="PS51257">
    <property type="entry name" value="PROKAR_LIPOPROTEIN"/>
    <property type="match status" value="1"/>
</dbReference>
<dbReference type="STRING" id="927083.DB32_007369"/>
<proteinExistence type="predicted"/>
<feature type="chain" id="PRO_5002512768" evidence="1">
    <location>
        <begin position="20"/>
        <end position="371"/>
    </location>
</feature>
<dbReference type="RefSeq" id="WP_157069801.1">
    <property type="nucleotide sequence ID" value="NZ_CP011125.1"/>
</dbReference>